<feature type="compositionally biased region" description="Basic and acidic residues" evidence="1">
    <location>
        <begin position="325"/>
        <end position="343"/>
    </location>
</feature>
<protein>
    <submittedName>
        <fullName evidence="2">Uncharacterized protein</fullName>
    </submittedName>
</protein>
<evidence type="ECO:0000256" key="1">
    <source>
        <dbReference type="SAM" id="MobiDB-lite"/>
    </source>
</evidence>
<feature type="region of interest" description="Disordered" evidence="1">
    <location>
        <begin position="228"/>
        <end position="262"/>
    </location>
</feature>
<proteinExistence type="predicted"/>
<gene>
    <name evidence="2" type="ORF">M413DRAFT_447799</name>
</gene>
<feature type="compositionally biased region" description="Low complexity" evidence="1">
    <location>
        <begin position="70"/>
        <end position="90"/>
    </location>
</feature>
<feature type="region of interest" description="Disordered" evidence="1">
    <location>
        <begin position="324"/>
        <end position="410"/>
    </location>
</feature>
<dbReference type="OrthoDB" id="3034829at2759"/>
<organism evidence="2 3">
    <name type="scientific">Hebeloma cylindrosporum</name>
    <dbReference type="NCBI Taxonomy" id="76867"/>
    <lineage>
        <taxon>Eukaryota</taxon>
        <taxon>Fungi</taxon>
        <taxon>Dikarya</taxon>
        <taxon>Basidiomycota</taxon>
        <taxon>Agaricomycotina</taxon>
        <taxon>Agaricomycetes</taxon>
        <taxon>Agaricomycetidae</taxon>
        <taxon>Agaricales</taxon>
        <taxon>Agaricineae</taxon>
        <taxon>Hymenogastraceae</taxon>
        <taxon>Hebeloma</taxon>
    </lineage>
</organism>
<feature type="compositionally biased region" description="Polar residues" evidence="1">
    <location>
        <begin position="55"/>
        <end position="69"/>
    </location>
</feature>
<feature type="compositionally biased region" description="Pro residues" evidence="1">
    <location>
        <begin position="399"/>
        <end position="410"/>
    </location>
</feature>
<dbReference type="Proteomes" id="UP000053424">
    <property type="component" value="Unassembled WGS sequence"/>
</dbReference>
<evidence type="ECO:0000313" key="3">
    <source>
        <dbReference type="Proteomes" id="UP000053424"/>
    </source>
</evidence>
<keyword evidence="3" id="KW-1185">Reference proteome</keyword>
<name>A0A0C3BPS2_HEBCY</name>
<feature type="region of interest" description="Disordered" evidence="1">
    <location>
        <begin position="54"/>
        <end position="90"/>
    </location>
</feature>
<evidence type="ECO:0000313" key="2">
    <source>
        <dbReference type="EMBL" id="KIM38595.1"/>
    </source>
</evidence>
<sequence length="410" mass="43753">MATKVVFPAPPLTTNKLTAQQRTHLVRKARKIEQLLGSTPRLIDTSVRTLGPINVTLSPGPSQHRLTQPSQSSFGTVSSGSSSSSSNSFSSLSRTTSLSSALYSLGHKRGTSAASLNLNEDWPCDIKVPILRLPFESLSTAALGYFIHDDCGTGSVPQLRSTCDDLSPNQSTLSPTIVIDISPQDSATVSMSTTPSPNSIRKQKMDRLRRKLGSCVPLDLVFPSIAKDAPDSSTGTGMNPLLVTASHDSHQQIKSTAGTARFTEARDPAMSLSDAIAASVALARSQNLGSPSSPPKHNVRQKRPRSAPAAEFRLKERLSLIMESPEEHRLSCSDSRDLERSEDLESQPATELGANSTVCPGQVSKRPTTAPASISTSKSAGGSPPLERSLKRRPSSYRKPPPPIPADLEC</sequence>
<dbReference type="AlphaFoldDB" id="A0A0C3BPS2"/>
<dbReference type="EMBL" id="KN831790">
    <property type="protein sequence ID" value="KIM38595.1"/>
    <property type="molecule type" value="Genomic_DNA"/>
</dbReference>
<accession>A0A0C3BPS2</accession>
<reference evidence="3" key="2">
    <citation type="submission" date="2015-01" db="EMBL/GenBank/DDBJ databases">
        <title>Evolutionary Origins and Diversification of the Mycorrhizal Mutualists.</title>
        <authorList>
            <consortium name="DOE Joint Genome Institute"/>
            <consortium name="Mycorrhizal Genomics Consortium"/>
            <person name="Kohler A."/>
            <person name="Kuo A."/>
            <person name="Nagy L.G."/>
            <person name="Floudas D."/>
            <person name="Copeland A."/>
            <person name="Barry K.W."/>
            <person name="Cichocki N."/>
            <person name="Veneault-Fourrey C."/>
            <person name="LaButti K."/>
            <person name="Lindquist E.A."/>
            <person name="Lipzen A."/>
            <person name="Lundell T."/>
            <person name="Morin E."/>
            <person name="Murat C."/>
            <person name="Riley R."/>
            <person name="Ohm R."/>
            <person name="Sun H."/>
            <person name="Tunlid A."/>
            <person name="Henrissat B."/>
            <person name="Grigoriev I.V."/>
            <person name="Hibbett D.S."/>
            <person name="Martin F."/>
        </authorList>
    </citation>
    <scope>NUCLEOTIDE SEQUENCE [LARGE SCALE GENOMIC DNA]</scope>
    <source>
        <strain evidence="3">h7</strain>
    </source>
</reference>
<dbReference type="HOGENOM" id="CLU_735807_0_0_1"/>
<feature type="compositionally biased region" description="Polar residues" evidence="1">
    <location>
        <begin position="347"/>
        <end position="380"/>
    </location>
</feature>
<feature type="region of interest" description="Disordered" evidence="1">
    <location>
        <begin position="285"/>
        <end position="311"/>
    </location>
</feature>
<reference evidence="2 3" key="1">
    <citation type="submission" date="2014-04" db="EMBL/GenBank/DDBJ databases">
        <authorList>
            <consortium name="DOE Joint Genome Institute"/>
            <person name="Kuo A."/>
            <person name="Gay G."/>
            <person name="Dore J."/>
            <person name="Kohler A."/>
            <person name="Nagy L.G."/>
            <person name="Floudas D."/>
            <person name="Copeland A."/>
            <person name="Barry K.W."/>
            <person name="Cichocki N."/>
            <person name="Veneault-Fourrey C."/>
            <person name="LaButti K."/>
            <person name="Lindquist E.A."/>
            <person name="Lipzen A."/>
            <person name="Lundell T."/>
            <person name="Morin E."/>
            <person name="Murat C."/>
            <person name="Sun H."/>
            <person name="Tunlid A."/>
            <person name="Henrissat B."/>
            <person name="Grigoriev I.V."/>
            <person name="Hibbett D.S."/>
            <person name="Martin F."/>
            <person name="Nordberg H.P."/>
            <person name="Cantor M.N."/>
            <person name="Hua S.X."/>
        </authorList>
    </citation>
    <scope>NUCLEOTIDE SEQUENCE [LARGE SCALE GENOMIC DNA]</scope>
    <source>
        <strain evidence="3">h7</strain>
    </source>
</reference>